<dbReference type="InterPro" id="IPR001647">
    <property type="entry name" value="HTH_TetR"/>
</dbReference>
<keyword evidence="6" id="KW-1185">Reference proteome</keyword>
<dbReference type="GO" id="GO:0003677">
    <property type="term" value="F:DNA binding"/>
    <property type="evidence" value="ECO:0007669"/>
    <property type="project" value="UniProtKB-UniRule"/>
</dbReference>
<protein>
    <submittedName>
        <fullName evidence="4">AcrR family transcriptional regulator</fullName>
    </submittedName>
    <submittedName>
        <fullName evidence="5">TetR family transcriptional regulator</fullName>
    </submittedName>
</protein>
<dbReference type="AlphaFoldDB" id="A0A839UR38"/>
<dbReference type="PROSITE" id="PS50977">
    <property type="entry name" value="HTH_TETR_2"/>
    <property type="match status" value="1"/>
</dbReference>
<feature type="domain" description="HTH tetR-type" evidence="3">
    <location>
        <begin position="11"/>
        <end position="71"/>
    </location>
</feature>
<keyword evidence="1 2" id="KW-0238">DNA-binding</keyword>
<accession>A0A839UR38</accession>
<comment type="caution">
    <text evidence="4">The sequence shown here is derived from an EMBL/GenBank/DDBJ whole genome shotgun (WGS) entry which is preliminary data.</text>
</comment>
<dbReference type="Pfam" id="PF00440">
    <property type="entry name" value="TetR_N"/>
    <property type="match status" value="1"/>
</dbReference>
<dbReference type="PANTHER" id="PTHR43479">
    <property type="entry name" value="ACREF/ENVCD OPERON REPRESSOR-RELATED"/>
    <property type="match status" value="1"/>
</dbReference>
<dbReference type="PRINTS" id="PR00455">
    <property type="entry name" value="HTHTETR"/>
</dbReference>
<proteinExistence type="predicted"/>
<dbReference type="EMBL" id="JABXXQ010000128">
    <property type="protein sequence ID" value="NVN30289.1"/>
    <property type="molecule type" value="Genomic_DNA"/>
</dbReference>
<name>A0A839UR38_9PROT</name>
<dbReference type="EMBL" id="JACHXV010000002">
    <property type="protein sequence ID" value="MBB3172648.1"/>
    <property type="molecule type" value="Genomic_DNA"/>
</dbReference>
<evidence type="ECO:0000313" key="6">
    <source>
        <dbReference type="Proteomes" id="UP000557688"/>
    </source>
</evidence>
<gene>
    <name evidence="4" type="ORF">FHR90_000462</name>
    <name evidence="5" type="ORF">HUK83_08075</name>
</gene>
<evidence type="ECO:0000256" key="1">
    <source>
        <dbReference type="ARBA" id="ARBA00023125"/>
    </source>
</evidence>
<evidence type="ECO:0000259" key="3">
    <source>
        <dbReference type="PROSITE" id="PS50977"/>
    </source>
</evidence>
<evidence type="ECO:0000313" key="7">
    <source>
        <dbReference type="Proteomes" id="UP000565205"/>
    </source>
</evidence>
<reference evidence="5 7" key="1">
    <citation type="submission" date="2020-06" db="EMBL/GenBank/DDBJ databases">
        <title>Description of novel acetic acid bacteria.</title>
        <authorList>
            <person name="Sombolestani A."/>
        </authorList>
    </citation>
    <scope>NUCLEOTIDE SEQUENCE [LARGE SCALE GENOMIC DNA]</scope>
    <source>
        <strain evidence="5 7">LMG 26838</strain>
    </source>
</reference>
<dbReference type="RefSeq" id="WP_176623705.1">
    <property type="nucleotide sequence ID" value="NZ_JABXXQ010000128.1"/>
</dbReference>
<dbReference type="SUPFAM" id="SSF46689">
    <property type="entry name" value="Homeodomain-like"/>
    <property type="match status" value="1"/>
</dbReference>
<sequence length="205" mass="22828">MIASARERRHAARRDALADAAIETLQSLGYAHTSLRDIARRTGLSLGRLHYYFADRNALIGYCVRRYKARFIAAIEQAIGGATQPRVVAARVVAALAASIRDNAETHRLWYDIRGQAMFDPALVEVVDEVETALIAITTLVTGRLGLDRALALSIYLAMDGHYRYAMQRHLDGDAQIVLAFERLATEALARFLPDEVRMDHDAHV</sequence>
<organism evidence="4 6">
    <name type="scientific">Endobacter medicaginis</name>
    <dbReference type="NCBI Taxonomy" id="1181271"/>
    <lineage>
        <taxon>Bacteria</taxon>
        <taxon>Pseudomonadati</taxon>
        <taxon>Pseudomonadota</taxon>
        <taxon>Alphaproteobacteria</taxon>
        <taxon>Acetobacterales</taxon>
        <taxon>Acetobacteraceae</taxon>
        <taxon>Endobacter</taxon>
    </lineage>
</organism>
<evidence type="ECO:0000313" key="5">
    <source>
        <dbReference type="EMBL" id="NVN30289.1"/>
    </source>
</evidence>
<dbReference type="InterPro" id="IPR050624">
    <property type="entry name" value="HTH-type_Tx_Regulator"/>
</dbReference>
<evidence type="ECO:0000313" key="4">
    <source>
        <dbReference type="EMBL" id="MBB3172648.1"/>
    </source>
</evidence>
<evidence type="ECO:0000256" key="2">
    <source>
        <dbReference type="PROSITE-ProRule" id="PRU00335"/>
    </source>
</evidence>
<reference evidence="4 6" key="2">
    <citation type="submission" date="2020-08" db="EMBL/GenBank/DDBJ databases">
        <title>Genomic Encyclopedia of Type Strains, Phase III (KMG-III): the genomes of soil and plant-associated and newly described type strains.</title>
        <authorList>
            <person name="Whitman W."/>
        </authorList>
    </citation>
    <scope>NUCLEOTIDE SEQUENCE [LARGE SCALE GENOMIC DNA]</scope>
    <source>
        <strain evidence="4 6">CECT 8088</strain>
    </source>
</reference>
<dbReference type="InterPro" id="IPR009057">
    <property type="entry name" value="Homeodomain-like_sf"/>
</dbReference>
<dbReference type="PANTHER" id="PTHR43479:SF11">
    <property type="entry name" value="ACREF_ENVCD OPERON REPRESSOR-RELATED"/>
    <property type="match status" value="1"/>
</dbReference>
<dbReference type="Proteomes" id="UP000565205">
    <property type="component" value="Unassembled WGS sequence"/>
</dbReference>
<dbReference type="Gene3D" id="1.10.357.10">
    <property type="entry name" value="Tetracycline Repressor, domain 2"/>
    <property type="match status" value="1"/>
</dbReference>
<feature type="DNA-binding region" description="H-T-H motif" evidence="2">
    <location>
        <begin position="34"/>
        <end position="53"/>
    </location>
</feature>
<dbReference type="Proteomes" id="UP000557688">
    <property type="component" value="Unassembled WGS sequence"/>
</dbReference>